<protein>
    <recommendedName>
        <fullName evidence="3">Molecular chaperone Hsp90</fullName>
    </recommendedName>
</protein>
<feature type="non-terminal residue" evidence="1">
    <location>
        <position position="422"/>
    </location>
</feature>
<comment type="caution">
    <text evidence="1">The sequence shown here is derived from an EMBL/GenBank/DDBJ whole genome shotgun (WGS) entry which is preliminary data.</text>
</comment>
<gene>
    <name evidence="1" type="ORF">ACFPBZ_29380</name>
</gene>
<evidence type="ECO:0000313" key="1">
    <source>
        <dbReference type="EMBL" id="MFC5066349.1"/>
    </source>
</evidence>
<dbReference type="Proteomes" id="UP001595947">
    <property type="component" value="Unassembled WGS sequence"/>
</dbReference>
<evidence type="ECO:0008006" key="3">
    <source>
        <dbReference type="Google" id="ProtNLM"/>
    </source>
</evidence>
<dbReference type="EMBL" id="JBHSIV010000081">
    <property type="protein sequence ID" value="MFC5066349.1"/>
    <property type="molecule type" value="Genomic_DNA"/>
</dbReference>
<evidence type="ECO:0000313" key="2">
    <source>
        <dbReference type="Proteomes" id="UP001595947"/>
    </source>
</evidence>
<name>A0ABV9YW24_9PSEU</name>
<feature type="non-terminal residue" evidence="1">
    <location>
        <position position="1"/>
    </location>
</feature>
<proteinExistence type="predicted"/>
<keyword evidence="2" id="KW-1185">Reference proteome</keyword>
<reference evidence="2" key="1">
    <citation type="journal article" date="2019" name="Int. J. Syst. Evol. Microbiol.">
        <title>The Global Catalogue of Microorganisms (GCM) 10K type strain sequencing project: providing services to taxonomists for standard genome sequencing and annotation.</title>
        <authorList>
            <consortium name="The Broad Institute Genomics Platform"/>
            <consortium name="The Broad Institute Genome Sequencing Center for Infectious Disease"/>
            <person name="Wu L."/>
            <person name="Ma J."/>
        </authorList>
    </citation>
    <scope>NUCLEOTIDE SEQUENCE [LARGE SCALE GENOMIC DNA]</scope>
    <source>
        <strain evidence="2">CGMCC 4.7093</strain>
    </source>
</reference>
<sequence length="422" mass="43091">LVPGRRQALDLPALRLVADLDGAVEGLTTVGYTAGLGALGDTRRGPAVQGDRLVGLRRPPSWWRALYAALAADDGIDRAELAALPVPLADGRLVPGPRRTLLPGADLADLDLTALAEVRVVDPAASHPFLEALGARRADAAALLGSPELLAAIERSLDDADAGLDVAPLARLVLGLGGGAGGGALALPDDDGGYRRADELVLPDGALRAVLGDDAPVGVLDAATADAHPRAALLAAGVLDGFALVVDEAPTGPDHDLHDEESWWDAEVDPPTGFGEEPAGPPPPLTAVRDLDLVAPDRWDAAWRLLAGERSVRCALVALPGEPTPYTAWWLARHGRLAGRRPGYWRLPGAPDPATTGGLYDPVPDDAAAALDTGFLATVGVRADLAVADPADAVDLLARLADPARAVAPGAVLAALAVGAAA</sequence>
<accession>A0ABV9YW24</accession>
<organism evidence="1 2">
    <name type="scientific">Actinomycetospora atypica</name>
    <dbReference type="NCBI Taxonomy" id="1290095"/>
    <lineage>
        <taxon>Bacteria</taxon>
        <taxon>Bacillati</taxon>
        <taxon>Actinomycetota</taxon>
        <taxon>Actinomycetes</taxon>
        <taxon>Pseudonocardiales</taxon>
        <taxon>Pseudonocardiaceae</taxon>
        <taxon>Actinomycetospora</taxon>
    </lineage>
</organism>